<sequence length="91" mass="10288">MNPDQEKALLAQVAVLVARERDLRAHLASPGDTDRINERAALHQLEEELDQCWDLLRQRRALSAVHLDPDEAHVRPVAQVENYLPHPGAVQ</sequence>
<evidence type="ECO:0000313" key="1">
    <source>
        <dbReference type="EMBL" id="MFC7362237.1"/>
    </source>
</evidence>
<comment type="caution">
    <text evidence="1">The sequence shown here is derived from an EMBL/GenBank/DDBJ whole genome shotgun (WGS) entry which is preliminary data.</text>
</comment>
<dbReference type="InterPro" id="IPR020311">
    <property type="entry name" value="Uncharacterised_Rv0898c"/>
</dbReference>
<dbReference type="Pfam" id="PF10944">
    <property type="entry name" value="DUF2630"/>
    <property type="match status" value="1"/>
</dbReference>
<name>A0ABW2N8H4_9ACTN</name>
<dbReference type="Proteomes" id="UP001596524">
    <property type="component" value="Unassembled WGS sequence"/>
</dbReference>
<evidence type="ECO:0000313" key="2">
    <source>
        <dbReference type="Proteomes" id="UP001596524"/>
    </source>
</evidence>
<protein>
    <submittedName>
        <fullName evidence="1">DUF2630 family protein</fullName>
    </submittedName>
</protein>
<proteinExistence type="predicted"/>
<reference evidence="2" key="1">
    <citation type="journal article" date="2019" name="Int. J. Syst. Evol. Microbiol.">
        <title>The Global Catalogue of Microorganisms (GCM) 10K type strain sequencing project: providing services to taxonomists for standard genome sequencing and annotation.</title>
        <authorList>
            <consortium name="The Broad Institute Genomics Platform"/>
            <consortium name="The Broad Institute Genome Sequencing Center for Infectious Disease"/>
            <person name="Wu L."/>
            <person name="Ma J."/>
        </authorList>
    </citation>
    <scope>NUCLEOTIDE SEQUENCE [LARGE SCALE GENOMIC DNA]</scope>
    <source>
        <strain evidence="2">FCH27</strain>
    </source>
</reference>
<organism evidence="1 2">
    <name type="scientific">Nocardioides astragali</name>
    <dbReference type="NCBI Taxonomy" id="1776736"/>
    <lineage>
        <taxon>Bacteria</taxon>
        <taxon>Bacillati</taxon>
        <taxon>Actinomycetota</taxon>
        <taxon>Actinomycetes</taxon>
        <taxon>Propionibacteriales</taxon>
        <taxon>Nocardioidaceae</taxon>
        <taxon>Nocardioides</taxon>
    </lineage>
</organism>
<accession>A0ABW2N8H4</accession>
<keyword evidence="2" id="KW-1185">Reference proteome</keyword>
<dbReference type="EMBL" id="JBHTCH010000021">
    <property type="protein sequence ID" value="MFC7362237.1"/>
    <property type="molecule type" value="Genomic_DNA"/>
</dbReference>
<gene>
    <name evidence="1" type="ORF">ACFQO6_18345</name>
</gene>
<dbReference type="RefSeq" id="WP_255892032.1">
    <property type="nucleotide sequence ID" value="NZ_JAFMZM010000005.1"/>
</dbReference>